<dbReference type="EMBL" id="CQBM01000004">
    <property type="protein sequence ID" value="CNI11384.1"/>
    <property type="molecule type" value="Genomic_DNA"/>
</dbReference>
<organism evidence="1 2">
    <name type="scientific">Yersinia mollaretii</name>
    <dbReference type="NCBI Taxonomy" id="33060"/>
    <lineage>
        <taxon>Bacteria</taxon>
        <taxon>Pseudomonadati</taxon>
        <taxon>Pseudomonadota</taxon>
        <taxon>Gammaproteobacteria</taxon>
        <taxon>Enterobacterales</taxon>
        <taxon>Yersiniaceae</taxon>
        <taxon>Yersinia</taxon>
    </lineage>
</organism>
<gene>
    <name evidence="1" type="ORF">ERS008502_02294</name>
</gene>
<dbReference type="AlphaFoldDB" id="A0AA36LSC7"/>
<dbReference type="Proteomes" id="UP000040841">
    <property type="component" value="Unassembled WGS sequence"/>
</dbReference>
<name>A0AA36LSC7_YERMO</name>
<accession>A0AA36LSC7</accession>
<dbReference type="RefSeq" id="WP_049678622.1">
    <property type="nucleotide sequence ID" value="NZ_CABMMJ010000004.1"/>
</dbReference>
<comment type="caution">
    <text evidence="1">The sequence shown here is derived from an EMBL/GenBank/DDBJ whole genome shotgun (WGS) entry which is preliminary data.</text>
</comment>
<evidence type="ECO:0000313" key="2">
    <source>
        <dbReference type="Proteomes" id="UP000040841"/>
    </source>
</evidence>
<protein>
    <submittedName>
        <fullName evidence="1">Uncharacterized protein</fullName>
    </submittedName>
</protein>
<proteinExistence type="predicted"/>
<evidence type="ECO:0000313" key="1">
    <source>
        <dbReference type="EMBL" id="CNI11384.1"/>
    </source>
</evidence>
<reference evidence="1 2" key="1">
    <citation type="submission" date="2015-03" db="EMBL/GenBank/DDBJ databases">
        <authorList>
            <consortium name="Pathogen Informatics"/>
            <person name="Murphy D."/>
        </authorList>
    </citation>
    <scope>NUCLEOTIDE SEQUENCE [LARGE SCALE GENOMIC DNA]</scope>
    <source>
        <strain evidence="1 2">FE82747</strain>
    </source>
</reference>
<sequence length="316" mass="36146">MIFIKNGNSFDKLKHWEDIQERESFHELLDLTNEKLLDVFGYYELPEKKSCGKKSCRTPHYKGYLVVTETGAETNLGHICGSEAFGIEFENLAVEINKKATYHRLLTSLKEAKANIWHFYQLKAQLEAGPPSLSDVAHRIMDMKDTRIIGRSAYATLKKMAGSGDGRVIISRKRSQEEADLLDVMSQKTTVNENEESPANRKPQFENVVIGIVRHPECLLNDNDIALIYERDIKTVLEQLDGCNPDTMSERAVTTLGIKVSRLEERFTFTLDRVSKANILMTQENLKPLRLLLNMQKFVSNKDKKLFKEFMESLPA</sequence>